<protein>
    <submittedName>
        <fullName evidence="1">DUF523 domain-containing protein</fullName>
    </submittedName>
</protein>
<organism evidence="1 2">
    <name type="scientific">Cytobacillus spartinae</name>
    <dbReference type="NCBI Taxonomy" id="3299023"/>
    <lineage>
        <taxon>Bacteria</taxon>
        <taxon>Bacillati</taxon>
        <taxon>Bacillota</taxon>
        <taxon>Bacilli</taxon>
        <taxon>Bacillales</taxon>
        <taxon>Bacillaceae</taxon>
        <taxon>Cytobacillus</taxon>
    </lineage>
</organism>
<dbReference type="EMBL" id="JBIACK010000006">
    <property type="protein sequence ID" value="MFE8701621.1"/>
    <property type="molecule type" value="Genomic_DNA"/>
</dbReference>
<gene>
    <name evidence="1" type="ORF">ACFYKX_13540</name>
</gene>
<dbReference type="InterPro" id="IPR007553">
    <property type="entry name" value="2-thiour_desulf"/>
</dbReference>
<dbReference type="Pfam" id="PF04463">
    <property type="entry name" value="2-thiour_desulf"/>
    <property type="match status" value="1"/>
</dbReference>
<evidence type="ECO:0000313" key="2">
    <source>
        <dbReference type="Proteomes" id="UP001601059"/>
    </source>
</evidence>
<dbReference type="PANTHER" id="PTHR30087">
    <property type="entry name" value="INNER MEMBRANE PROTEIN"/>
    <property type="match status" value="1"/>
</dbReference>
<comment type="caution">
    <text evidence="1">The sequence shown here is derived from an EMBL/GenBank/DDBJ whole genome shotgun (WGS) entry which is preliminary data.</text>
</comment>
<dbReference type="PANTHER" id="PTHR30087:SF1">
    <property type="entry name" value="HYPOTHETICAL CYTOSOLIC PROTEIN"/>
    <property type="match status" value="1"/>
</dbReference>
<proteinExistence type="predicted"/>
<name>A0ABW6KBR9_9BACI</name>
<evidence type="ECO:0000313" key="1">
    <source>
        <dbReference type="EMBL" id="MFE8701621.1"/>
    </source>
</evidence>
<dbReference type="Proteomes" id="UP001601059">
    <property type="component" value="Unassembled WGS sequence"/>
</dbReference>
<accession>A0ABW6KBR9</accession>
<sequence length="160" mass="17253">MIIVSSCLAGEPCRYNGTASLEEKIQDLVNQKKAIMLCPELLGGFTTPREPAEIVGGTGEDVLNGHARVVERSGADVTEMFMKGAKKTLEMARKLQASCVVLKENSPSCGSQMIYNGEFSNRKVAGEGVTAALLRREGFKVISENQLSELGSLIEDTLRS</sequence>
<keyword evidence="2" id="KW-1185">Reference proteome</keyword>
<reference evidence="1 2" key="1">
    <citation type="submission" date="2024-08" db="EMBL/GenBank/DDBJ databases">
        <title>Two novel Cytobacillus novel species.</title>
        <authorList>
            <person name="Liu G."/>
        </authorList>
    </citation>
    <scope>NUCLEOTIDE SEQUENCE [LARGE SCALE GENOMIC DNA]</scope>
    <source>
        <strain evidence="1 2">FJAT-54145</strain>
    </source>
</reference>
<dbReference type="RefSeq" id="WP_389361591.1">
    <property type="nucleotide sequence ID" value="NZ_JBIACK010000006.1"/>
</dbReference>